<organism evidence="1 2">
    <name type="scientific">Clostridium disporicum</name>
    <dbReference type="NCBI Taxonomy" id="84024"/>
    <lineage>
        <taxon>Bacteria</taxon>
        <taxon>Bacillati</taxon>
        <taxon>Bacillota</taxon>
        <taxon>Clostridia</taxon>
        <taxon>Eubacteriales</taxon>
        <taxon>Clostridiaceae</taxon>
        <taxon>Clostridium</taxon>
    </lineage>
</organism>
<sequence length="230" mass="26563">MQFLKLSHELITDKNITSNEFRIYTYLLSLYNADKQCSYPSIEVISERLNISISTVKRSIKRLEELEYISIEKRKGLAGNFNIYKKLKHLITTTVVKKVSKVGVDSNGEKPLNGQISVEEALQNIEEEPKVQGKQDSIDNHNNVRMARAVTNVDNSNFAKKILSMADEELLREAIRNFKKRRGRNATFLIQMLVDEYYKAGIKFSQGMLNLLRKGLKFQNIEQVSIDYCY</sequence>
<name>A0A174GTW1_9CLOT</name>
<evidence type="ECO:0000313" key="1">
    <source>
        <dbReference type="EMBL" id="CUO65411.1"/>
    </source>
</evidence>
<dbReference type="SUPFAM" id="SSF46785">
    <property type="entry name" value="Winged helix' DNA-binding domain"/>
    <property type="match status" value="1"/>
</dbReference>
<accession>A0A174GTW1</accession>
<dbReference type="EMBL" id="CYZV01000037">
    <property type="protein sequence ID" value="CUO65411.1"/>
    <property type="molecule type" value="Genomic_DNA"/>
</dbReference>
<proteinExistence type="predicted"/>
<dbReference type="RefSeq" id="WP_055277657.1">
    <property type="nucleotide sequence ID" value="NZ_CYZV01000037.1"/>
</dbReference>
<reference evidence="1 2" key="1">
    <citation type="submission" date="2015-09" db="EMBL/GenBank/DDBJ databases">
        <authorList>
            <consortium name="Pathogen Informatics"/>
        </authorList>
    </citation>
    <scope>NUCLEOTIDE SEQUENCE [LARGE SCALE GENOMIC DNA]</scope>
    <source>
        <strain evidence="1 2">2789STDY5834855</strain>
    </source>
</reference>
<dbReference type="InterPro" id="IPR036390">
    <property type="entry name" value="WH_DNA-bd_sf"/>
</dbReference>
<dbReference type="AlphaFoldDB" id="A0A174GTW1"/>
<dbReference type="OrthoDB" id="1935433at2"/>
<dbReference type="Pfam" id="PF13730">
    <property type="entry name" value="HTH_36"/>
    <property type="match status" value="1"/>
</dbReference>
<protein>
    <submittedName>
        <fullName evidence="1">Iron dependent repressor, N-terminal DNA binding domain</fullName>
    </submittedName>
</protein>
<gene>
    <name evidence="1" type="ORF">ERS852470_02966</name>
</gene>
<dbReference type="Proteomes" id="UP000095558">
    <property type="component" value="Unassembled WGS sequence"/>
</dbReference>
<dbReference type="InterPro" id="IPR036388">
    <property type="entry name" value="WH-like_DNA-bd_sf"/>
</dbReference>
<dbReference type="Gene3D" id="1.10.10.10">
    <property type="entry name" value="Winged helix-like DNA-binding domain superfamily/Winged helix DNA-binding domain"/>
    <property type="match status" value="1"/>
</dbReference>
<evidence type="ECO:0000313" key="2">
    <source>
        <dbReference type="Proteomes" id="UP000095558"/>
    </source>
</evidence>